<dbReference type="Gene3D" id="3.40.50.300">
    <property type="entry name" value="P-loop containing nucleotide triphosphate hydrolases"/>
    <property type="match status" value="1"/>
</dbReference>
<dbReference type="InterPro" id="IPR016032">
    <property type="entry name" value="Sig_transdc_resp-reg_C-effctor"/>
</dbReference>
<dbReference type="PRINTS" id="PR00364">
    <property type="entry name" value="DISEASERSIST"/>
</dbReference>
<dbReference type="SUPFAM" id="SSF52540">
    <property type="entry name" value="P-loop containing nucleoside triphosphate hydrolases"/>
    <property type="match status" value="1"/>
</dbReference>
<evidence type="ECO:0000259" key="5">
    <source>
        <dbReference type="SMART" id="SM01043"/>
    </source>
</evidence>
<accession>A0A2T0K415</accession>
<evidence type="ECO:0000313" key="7">
    <source>
        <dbReference type="Proteomes" id="UP000239415"/>
    </source>
</evidence>
<evidence type="ECO:0000256" key="2">
    <source>
        <dbReference type="ARBA" id="ARBA00023125"/>
    </source>
</evidence>
<dbReference type="PANTHER" id="PTHR47691">
    <property type="entry name" value="REGULATOR-RELATED"/>
    <property type="match status" value="1"/>
</dbReference>
<dbReference type="InterPro" id="IPR027417">
    <property type="entry name" value="P-loop_NTPase"/>
</dbReference>
<keyword evidence="7" id="KW-1185">Reference proteome</keyword>
<feature type="domain" description="Bacterial transcriptional activator" evidence="5">
    <location>
        <begin position="102"/>
        <end position="245"/>
    </location>
</feature>
<gene>
    <name evidence="6" type="ORF">CLV67_115113</name>
</gene>
<dbReference type="GO" id="GO:0003677">
    <property type="term" value="F:DNA binding"/>
    <property type="evidence" value="ECO:0007669"/>
    <property type="project" value="UniProtKB-KW"/>
</dbReference>
<dbReference type="RefSeq" id="WP_106324950.1">
    <property type="nucleotide sequence ID" value="NZ_BOMO01000141.1"/>
</dbReference>
<dbReference type="Proteomes" id="UP000239415">
    <property type="component" value="Unassembled WGS sequence"/>
</dbReference>
<protein>
    <submittedName>
        <fullName evidence="6">Putative ATPase</fullName>
    </submittedName>
</protein>
<comment type="caution">
    <text evidence="6">The sequence shown here is derived from an EMBL/GenBank/DDBJ whole genome shotgun (WGS) entry which is preliminary data.</text>
</comment>
<evidence type="ECO:0000313" key="6">
    <source>
        <dbReference type="EMBL" id="PRX17610.1"/>
    </source>
</evidence>
<dbReference type="Gene3D" id="1.10.10.10">
    <property type="entry name" value="Winged helix-like DNA-binding domain superfamily/Winged helix DNA-binding domain"/>
    <property type="match status" value="1"/>
</dbReference>
<evidence type="ECO:0000259" key="4">
    <source>
        <dbReference type="SMART" id="SM00862"/>
    </source>
</evidence>
<dbReference type="InterPro" id="IPR011990">
    <property type="entry name" value="TPR-like_helical_dom_sf"/>
</dbReference>
<comment type="similarity">
    <text evidence="1">Belongs to the AfsR/DnrI/RedD regulatory family.</text>
</comment>
<dbReference type="SUPFAM" id="SSF46894">
    <property type="entry name" value="C-terminal effector domain of the bipartite response regulators"/>
    <property type="match status" value="1"/>
</dbReference>
<dbReference type="SMART" id="SM01043">
    <property type="entry name" value="BTAD"/>
    <property type="match status" value="1"/>
</dbReference>
<dbReference type="AlphaFoldDB" id="A0A2T0K415"/>
<dbReference type="OrthoDB" id="33864at2"/>
<evidence type="ECO:0000256" key="1">
    <source>
        <dbReference type="ARBA" id="ARBA00005820"/>
    </source>
</evidence>
<dbReference type="CDD" id="cd15831">
    <property type="entry name" value="BTAD"/>
    <property type="match status" value="1"/>
</dbReference>
<proteinExistence type="inferred from homology"/>
<dbReference type="SUPFAM" id="SSF48452">
    <property type="entry name" value="TPR-like"/>
    <property type="match status" value="2"/>
</dbReference>
<dbReference type="PANTHER" id="PTHR47691:SF3">
    <property type="entry name" value="HTH-TYPE TRANSCRIPTIONAL REGULATOR RV0890C-RELATED"/>
    <property type="match status" value="1"/>
</dbReference>
<name>A0A2T0K415_9ACTN</name>
<dbReference type="Gene3D" id="1.25.40.10">
    <property type="entry name" value="Tetratricopeptide repeat domain"/>
    <property type="match status" value="1"/>
</dbReference>
<dbReference type="GO" id="GO:0000160">
    <property type="term" value="P:phosphorelay signal transduction system"/>
    <property type="evidence" value="ECO:0007669"/>
    <property type="project" value="InterPro"/>
</dbReference>
<keyword evidence="2" id="KW-0238">DNA-binding</keyword>
<dbReference type="EMBL" id="PVMZ01000015">
    <property type="protein sequence ID" value="PRX17610.1"/>
    <property type="molecule type" value="Genomic_DNA"/>
</dbReference>
<dbReference type="Pfam" id="PF03704">
    <property type="entry name" value="BTAD"/>
    <property type="match status" value="1"/>
</dbReference>
<reference evidence="6 7" key="1">
    <citation type="submission" date="2018-03" db="EMBL/GenBank/DDBJ databases">
        <title>Genomic Encyclopedia of Archaeal and Bacterial Type Strains, Phase II (KMG-II): from individual species to whole genera.</title>
        <authorList>
            <person name="Goeker M."/>
        </authorList>
    </citation>
    <scope>NUCLEOTIDE SEQUENCE [LARGE SCALE GENOMIC DNA]</scope>
    <source>
        <strain evidence="6 7">DSM 43146</strain>
    </source>
</reference>
<dbReference type="SMART" id="SM00862">
    <property type="entry name" value="Trans_reg_C"/>
    <property type="match status" value="1"/>
</dbReference>
<sequence>MRADGDRLRVGVLGELRVTRGDAVLTVPGARLRGLLARLAAAGGRPVPPGLLTEALWPEEQPADPANALQSLISRLRRLLGGGDTVAQAEGGYRLAVAPDDVDALRFERLAAEGRDHLRAGDPSGAAGTLGDAAVLVRGPIATELRGAAPGYATRLDQTIVEAGADLAEAELALGHAERAAVRLTGLVAEHPLSERLAALLIDSLAGQGRQADALAVYERVRADLADRLGADPGAALRDRHLRLLRGAPDVPPPMIEAGPPQTASGPPPLTNLPEPLTSFVGREGDLARIEALLAAGRLVTVLGPGGAGKTRLATEAARRRAGGFRDGVWLVDLASVTEPAKVGAAVVASAGLRGSALFETVNRVRPEGLSDVDLLADRLYGRELLLVVDNCEHLIDAIAYLVSALLARCPRLRVLATSREPLAVDGETLVPLGSLGLPEPGATGPEAAATPAVRLFAERAAAVRPGFAVDAATAGDVIRIVRALDGMPLALELAAARLRTLGLTELADGLSDRFRLLTTGSRTAQPRHRTLRAVIAWSWNLLTGEERALAERIAVLPGGVTTASAGAIAGTGPATADLLAALVDRSLLQLAPGGRYRMLETLREYGIERLAEQGALDDVRDAAARHLAALVADADARLRTSGQVTALRDLRAEYDNALAALRHLSDRGDARAAMSLALDLCWYWQMFGRHDDAAYWLRVVLAVPGDTDPVETDCAEAFLVLNRTGHEPGLLTETTEQRTARLRSLAQRLTTHPLLPGPAGAIAAFTLYMAGESDAATHRVEQLIAGPDRWLSALAHMFRAQIAENNGDLRQLALDVTAALDGFRALGDRWGQANVLPLRALLRQYDGDLDGALVDLRAARAFAAEFGSLDIGDEIFIDLRWADLHMRLGEPDEARTAVASARARADRSRSREMALLVDALEAGMLLWFDELDRAAELIERAAGGLGLDSDQLPLMGGDHGSAIVFAIRAALALRRGDADAAEKALQSAYPAAVQTRDMPIIAMIAVTAGSLAAHRGRPRDAAALLGAAARLRGAHDHTDLHVAAVAAQARAALGDEGYGEAYAAGWSLEAAAAQRLADPARPALPS</sequence>
<evidence type="ECO:0000256" key="3">
    <source>
        <dbReference type="SAM" id="MobiDB-lite"/>
    </source>
</evidence>
<dbReference type="InterPro" id="IPR001867">
    <property type="entry name" value="OmpR/PhoB-type_DNA-bd"/>
</dbReference>
<feature type="region of interest" description="Disordered" evidence="3">
    <location>
        <begin position="250"/>
        <end position="269"/>
    </location>
</feature>
<dbReference type="GO" id="GO:0006355">
    <property type="term" value="P:regulation of DNA-templated transcription"/>
    <property type="evidence" value="ECO:0007669"/>
    <property type="project" value="InterPro"/>
</dbReference>
<organism evidence="6 7">
    <name type="scientific">Actinoplanes italicus</name>
    <dbReference type="NCBI Taxonomy" id="113567"/>
    <lineage>
        <taxon>Bacteria</taxon>
        <taxon>Bacillati</taxon>
        <taxon>Actinomycetota</taxon>
        <taxon>Actinomycetes</taxon>
        <taxon>Micromonosporales</taxon>
        <taxon>Micromonosporaceae</taxon>
        <taxon>Actinoplanes</taxon>
    </lineage>
</organism>
<feature type="domain" description="OmpR/PhoB-type" evidence="4">
    <location>
        <begin position="22"/>
        <end position="95"/>
    </location>
</feature>
<dbReference type="InterPro" id="IPR036388">
    <property type="entry name" value="WH-like_DNA-bd_sf"/>
</dbReference>
<dbReference type="InterPro" id="IPR005158">
    <property type="entry name" value="BTAD"/>
</dbReference>